<feature type="compositionally biased region" description="Polar residues" evidence="1">
    <location>
        <begin position="475"/>
        <end position="487"/>
    </location>
</feature>
<reference evidence="3" key="1">
    <citation type="submission" date="2015-09" db="EMBL/GenBank/DDBJ databases">
        <authorList>
            <consortium name="Pathogen Informatics"/>
        </authorList>
    </citation>
    <scope>NUCLEOTIDE SEQUENCE [LARGE SCALE GENOMIC DNA]</scope>
    <source>
        <strain evidence="3">Lake Konstanz</strain>
    </source>
</reference>
<feature type="compositionally biased region" description="Low complexity" evidence="1">
    <location>
        <begin position="456"/>
        <end position="474"/>
    </location>
</feature>
<feature type="compositionally biased region" description="Low complexity" evidence="1">
    <location>
        <begin position="433"/>
        <end position="442"/>
    </location>
</feature>
<dbReference type="Proteomes" id="UP000051952">
    <property type="component" value="Unassembled WGS sequence"/>
</dbReference>
<evidence type="ECO:0000313" key="3">
    <source>
        <dbReference type="Proteomes" id="UP000051952"/>
    </source>
</evidence>
<dbReference type="EMBL" id="CYKH01000986">
    <property type="protein sequence ID" value="CUG75764.1"/>
    <property type="molecule type" value="Genomic_DNA"/>
</dbReference>
<organism evidence="2 3">
    <name type="scientific">Bodo saltans</name>
    <name type="common">Flagellated protozoan</name>
    <dbReference type="NCBI Taxonomy" id="75058"/>
    <lineage>
        <taxon>Eukaryota</taxon>
        <taxon>Discoba</taxon>
        <taxon>Euglenozoa</taxon>
        <taxon>Kinetoplastea</taxon>
        <taxon>Metakinetoplastina</taxon>
        <taxon>Eubodonida</taxon>
        <taxon>Bodonidae</taxon>
        <taxon>Bodo</taxon>
    </lineage>
</organism>
<dbReference type="AlphaFoldDB" id="A0A0S4J440"/>
<feature type="non-terminal residue" evidence="2">
    <location>
        <position position="768"/>
    </location>
</feature>
<dbReference type="VEuPathDB" id="TriTrypDB:BSAL_84785"/>
<evidence type="ECO:0000313" key="2">
    <source>
        <dbReference type="EMBL" id="CUG75764.1"/>
    </source>
</evidence>
<sequence>MRVFGKRAAGGECSLAIANSFIGLERPQQCWLTMMLQLETVLVAGCGSSSLLWTRDHTLGVFNTNRKRKKTHCSSCATHCDMRWVLESLCLVVMWLTVIVACADQCRQLNPDYSASQYFNLNAMSTDATTIANLTGSQWDLARDNAFAKLKLFLCLATPTSFSQCPSTGFVSAIQEKGFQVYQSCNMATQLSYPKYHVFILFDRSGTDGYASNPTISVADAQTIAAFYKNGGGIYSINDNCGLLANVNRMLSYLPTPLSLLQMRYNDLVSPFTMNHGNPLTGGMFGGHDVFTGMSQMVSGGTLAVPYYNGVQGIGPFVPIATITCNSVPVTCSGDAISATYVASHAAILSMDPLNDLSSVAGTCNWGRMILDLEFGRYCYMTSREGSFRFATNVASWLVNIGRVFESHSVTSTVSDADHTVSVSASTEITESVSRSVSPSSPFRGTTTGSAVEETASSSNLLSSVSKSGSGACSETPTSDGSSSFTTKRSLSKGLASQTFTMTSGRSSLSTKLSSASSKLSASKTFAGWSASAERSSTMTSGRSSLSTKLSTTQTLLATYGSSLSTTKLSSASSKLSASKTFAGHTWSASAERSSTITGERSSLSTTKRLSTSVKLSASQTFAQQSWSNSFTWSNTRSISTTPAWSCTIPFGHVMSISLRPLASRLDASSMEYFAVLNAALQSSQALEVEGRTTTALLVDSVPRSTLMKLPGIVFNISIDNLESARRWVLSNVTLLLNREVLRFSSLTWNTVSWTLVEVDQPQIGGGS</sequence>
<name>A0A0S4J440_BODSA</name>
<evidence type="ECO:0000256" key="1">
    <source>
        <dbReference type="SAM" id="MobiDB-lite"/>
    </source>
</evidence>
<protein>
    <submittedName>
        <fullName evidence="2">Uncharacterized protein</fullName>
    </submittedName>
</protein>
<gene>
    <name evidence="2" type="ORF">BSAL_84785</name>
</gene>
<keyword evidence="3" id="KW-1185">Reference proteome</keyword>
<feature type="region of interest" description="Disordered" evidence="1">
    <location>
        <begin position="433"/>
        <end position="487"/>
    </location>
</feature>
<accession>A0A0S4J440</accession>
<proteinExistence type="predicted"/>